<gene>
    <name evidence="2" type="ORF">FO440_23800</name>
</gene>
<dbReference type="AlphaFoldDB" id="A0A556M7Y4"/>
<keyword evidence="1" id="KW-0812">Transmembrane</keyword>
<feature type="transmembrane region" description="Helical" evidence="1">
    <location>
        <begin position="12"/>
        <end position="29"/>
    </location>
</feature>
<keyword evidence="1" id="KW-0472">Membrane</keyword>
<accession>A0A556M7Y4</accession>
<evidence type="ECO:0000313" key="2">
    <source>
        <dbReference type="EMBL" id="TSJ35945.1"/>
    </source>
</evidence>
<dbReference type="OrthoDB" id="9985076at2"/>
<keyword evidence="3" id="KW-1185">Reference proteome</keyword>
<feature type="transmembrane region" description="Helical" evidence="1">
    <location>
        <begin position="35"/>
        <end position="53"/>
    </location>
</feature>
<evidence type="ECO:0000313" key="3">
    <source>
        <dbReference type="Proteomes" id="UP000318733"/>
    </source>
</evidence>
<evidence type="ECO:0000256" key="1">
    <source>
        <dbReference type="SAM" id="Phobius"/>
    </source>
</evidence>
<protein>
    <submittedName>
        <fullName evidence="2">Uncharacterized protein</fullName>
    </submittedName>
</protein>
<dbReference type="RefSeq" id="WP_144250819.1">
    <property type="nucleotide sequence ID" value="NZ_VLPK01000008.1"/>
</dbReference>
<proteinExistence type="predicted"/>
<reference evidence="2 3" key="1">
    <citation type="submission" date="2019-07" db="EMBL/GenBank/DDBJ databases">
        <authorList>
            <person name="Huq M.A."/>
        </authorList>
    </citation>
    <scope>NUCLEOTIDE SEQUENCE [LARGE SCALE GENOMIC DNA]</scope>
    <source>
        <strain evidence="2 3">MAH-19</strain>
    </source>
</reference>
<keyword evidence="1" id="KW-1133">Transmembrane helix</keyword>
<organism evidence="2 3">
    <name type="scientific">Mucilaginibacter corticis</name>
    <dbReference type="NCBI Taxonomy" id="2597670"/>
    <lineage>
        <taxon>Bacteria</taxon>
        <taxon>Pseudomonadati</taxon>
        <taxon>Bacteroidota</taxon>
        <taxon>Sphingobacteriia</taxon>
        <taxon>Sphingobacteriales</taxon>
        <taxon>Sphingobacteriaceae</taxon>
        <taxon>Mucilaginibacter</taxon>
    </lineage>
</organism>
<dbReference type="EMBL" id="VLPK01000008">
    <property type="protein sequence ID" value="TSJ35945.1"/>
    <property type="molecule type" value="Genomic_DNA"/>
</dbReference>
<sequence>MKIPGITVHNKYFYYTGNVLMGIGIYLDLTNKASYNAISILLVSGFLLMLLGVKKPKQNKDMV</sequence>
<dbReference type="Proteomes" id="UP000318733">
    <property type="component" value="Unassembled WGS sequence"/>
</dbReference>
<comment type="caution">
    <text evidence="2">The sequence shown here is derived from an EMBL/GenBank/DDBJ whole genome shotgun (WGS) entry which is preliminary data.</text>
</comment>
<name>A0A556M7Y4_9SPHI</name>